<proteinExistence type="predicted"/>
<dbReference type="Pfam" id="PF00173">
    <property type="entry name" value="Cyt-b5"/>
    <property type="match status" value="1"/>
</dbReference>
<name>A0A136WD65_9FIRM</name>
<evidence type="ECO:0000313" key="3">
    <source>
        <dbReference type="EMBL" id="KXL52441.1"/>
    </source>
</evidence>
<evidence type="ECO:0000313" key="4">
    <source>
        <dbReference type="Proteomes" id="UP000070539"/>
    </source>
</evidence>
<reference evidence="3 4" key="1">
    <citation type="submission" date="2016-01" db="EMBL/GenBank/DDBJ databases">
        <title>Genome sequence of Clostridium neopropionicum X4, DSM-3847.</title>
        <authorList>
            <person name="Poehlein A."/>
            <person name="Beck M.H."/>
            <person name="Bengelsdorf F.R."/>
            <person name="Daniel R."/>
            <person name="Duerre P."/>
        </authorList>
    </citation>
    <scope>NUCLEOTIDE SEQUENCE [LARGE SCALE GENOMIC DNA]</scope>
    <source>
        <strain evidence="3 4">DSM-3847</strain>
    </source>
</reference>
<feature type="coiled-coil region" evidence="1">
    <location>
        <begin position="36"/>
        <end position="63"/>
    </location>
</feature>
<accession>A0A136WD65</accession>
<feature type="domain" description="Cytochrome b5 heme-binding" evidence="2">
    <location>
        <begin position="84"/>
        <end position="155"/>
    </location>
</feature>
<comment type="caution">
    <text evidence="3">The sequence shown here is derived from an EMBL/GenBank/DDBJ whole genome shotgun (WGS) entry which is preliminary data.</text>
</comment>
<dbReference type="EMBL" id="LRVM01000007">
    <property type="protein sequence ID" value="KXL52441.1"/>
    <property type="molecule type" value="Genomic_DNA"/>
</dbReference>
<dbReference type="InterPro" id="IPR001199">
    <property type="entry name" value="Cyt_B5-like_heme/steroid-bd"/>
</dbReference>
<gene>
    <name evidence="3" type="ORF">CLNEO_21370</name>
</gene>
<evidence type="ECO:0000256" key="1">
    <source>
        <dbReference type="SAM" id="Coils"/>
    </source>
</evidence>
<dbReference type="InterPro" id="IPR036400">
    <property type="entry name" value="Cyt_B5-like_heme/steroid_sf"/>
</dbReference>
<dbReference type="SMART" id="SM01117">
    <property type="entry name" value="Cyt-b5"/>
    <property type="match status" value="1"/>
</dbReference>
<keyword evidence="4" id="KW-1185">Reference proteome</keyword>
<evidence type="ECO:0000259" key="2">
    <source>
        <dbReference type="SMART" id="SM01117"/>
    </source>
</evidence>
<dbReference type="RefSeq" id="WP_066088670.1">
    <property type="nucleotide sequence ID" value="NZ_LRVM01000007.1"/>
</dbReference>
<keyword evidence="1" id="KW-0175">Coiled coil</keyword>
<protein>
    <submittedName>
        <fullName evidence="3">Cytochrome b5-like heme/steroid binding domain protein</fullName>
    </submittedName>
</protein>
<dbReference type="Proteomes" id="UP000070539">
    <property type="component" value="Unassembled WGS sequence"/>
</dbReference>
<dbReference type="Gene3D" id="3.10.120.10">
    <property type="entry name" value="Cytochrome b5-like heme/steroid binding domain"/>
    <property type="match status" value="1"/>
</dbReference>
<dbReference type="SUPFAM" id="SSF55856">
    <property type="entry name" value="Cytochrome b5-like heme/steroid binding domain"/>
    <property type="match status" value="1"/>
</dbReference>
<dbReference type="STRING" id="36847.CLNEO_21370"/>
<dbReference type="AlphaFoldDB" id="A0A136WD65"/>
<sequence length="155" mass="17312">MEFDLFVESICKSVSQIHGDMEALYANQNINELQTLDHLNREIMILEGKLQRFRESNQQKTEEIHAFQSVNNSWKGNEVNTRAITREELAMSDGRNGNPAYVAVNGFVYDVTNNPTWAAGTHFGLSAGHDVTEEFAACHAGQNILDKLPVVGFLA</sequence>
<organism evidence="3 4">
    <name type="scientific">Anaerotignum neopropionicum</name>
    <dbReference type="NCBI Taxonomy" id="36847"/>
    <lineage>
        <taxon>Bacteria</taxon>
        <taxon>Bacillati</taxon>
        <taxon>Bacillota</taxon>
        <taxon>Clostridia</taxon>
        <taxon>Lachnospirales</taxon>
        <taxon>Anaerotignaceae</taxon>
        <taxon>Anaerotignum</taxon>
    </lineage>
</organism>